<evidence type="ECO:0000313" key="3">
    <source>
        <dbReference type="Proteomes" id="UP000624325"/>
    </source>
</evidence>
<comment type="caution">
    <text evidence="2">The sequence shown here is derived from an EMBL/GenBank/DDBJ whole genome shotgun (WGS) entry which is preliminary data.</text>
</comment>
<dbReference type="RefSeq" id="WP_203702521.1">
    <property type="nucleotide sequence ID" value="NZ_BAAALU010000001.1"/>
</dbReference>
<proteinExistence type="predicted"/>
<name>A0ABQ4C1I3_9ACTN</name>
<gene>
    <name evidence="2" type="ORF">Air01nite_27350</name>
</gene>
<reference evidence="2 3" key="1">
    <citation type="submission" date="2021-01" db="EMBL/GenBank/DDBJ databases">
        <title>Whole genome shotgun sequence of Asanoa iriomotensis NBRC 100142.</title>
        <authorList>
            <person name="Komaki H."/>
            <person name="Tamura T."/>
        </authorList>
    </citation>
    <scope>NUCLEOTIDE SEQUENCE [LARGE SCALE GENOMIC DNA]</scope>
    <source>
        <strain evidence="2 3">NBRC 100142</strain>
    </source>
</reference>
<dbReference type="Proteomes" id="UP000624325">
    <property type="component" value="Unassembled WGS sequence"/>
</dbReference>
<sequence>MIDPQVEEMACRVCLHVLNSSGEPAAYVHPAGLGVVTDHEPDPIPSRRLDTVHRRCDFCADRRPLWALYGGDLTSIAHSADTTFVNRFGASWAACATCHALIETGKLDQLARHAANALGTTSPNAYQHIAEFHHGFVEHLDHRLTVLLTTTAWPATSIDPRSIPKVRDRLVRLYHSPQQLPQRFRPSASAIADGLDRGHLIWIDDEFTDLTDAAAASLPDVTVSRDLLPADDGLLLWSRPLQVHDAAAASWTRKDGGWDIVRYRTIGEGLDGANLQHVREQIGWLVPMNAVSVADGQTIRGATEPTAALATTWVLIAQKLAEVRSSAASKAIGKAYARTGRPAPEVTLVSIRRPSVRTPNPVIPRGDHRPLAERVWVSPHWRNVAYGPEKSLRRPRWIDPFLRGPADAPIKSSTTVRVLGGLPQQRPPHRGDKEA</sequence>
<evidence type="ECO:0000313" key="2">
    <source>
        <dbReference type="EMBL" id="GIF56640.1"/>
    </source>
</evidence>
<keyword evidence="3" id="KW-1185">Reference proteome</keyword>
<accession>A0ABQ4C1I3</accession>
<organism evidence="2 3">
    <name type="scientific">Asanoa iriomotensis</name>
    <dbReference type="NCBI Taxonomy" id="234613"/>
    <lineage>
        <taxon>Bacteria</taxon>
        <taxon>Bacillati</taxon>
        <taxon>Actinomycetota</taxon>
        <taxon>Actinomycetes</taxon>
        <taxon>Micromonosporales</taxon>
        <taxon>Micromonosporaceae</taxon>
        <taxon>Asanoa</taxon>
    </lineage>
</organism>
<feature type="region of interest" description="Disordered" evidence="1">
    <location>
        <begin position="407"/>
        <end position="435"/>
    </location>
</feature>
<protein>
    <submittedName>
        <fullName evidence="2">Uncharacterized protein</fullName>
    </submittedName>
</protein>
<dbReference type="EMBL" id="BONC01000016">
    <property type="protein sequence ID" value="GIF56640.1"/>
    <property type="molecule type" value="Genomic_DNA"/>
</dbReference>
<evidence type="ECO:0000256" key="1">
    <source>
        <dbReference type="SAM" id="MobiDB-lite"/>
    </source>
</evidence>